<dbReference type="Pfam" id="PF02321">
    <property type="entry name" value="OEP"/>
    <property type="match status" value="1"/>
</dbReference>
<dbReference type="PANTHER" id="PTHR30026">
    <property type="entry name" value="OUTER MEMBRANE PROTEIN TOLC"/>
    <property type="match status" value="1"/>
</dbReference>
<proteinExistence type="predicted"/>
<dbReference type="GO" id="GO:0015288">
    <property type="term" value="F:porin activity"/>
    <property type="evidence" value="ECO:0007669"/>
    <property type="project" value="TreeGrafter"/>
</dbReference>
<keyword evidence="6" id="KW-0998">Cell outer membrane</keyword>
<organism evidence="8">
    <name type="scientific">marine metagenome</name>
    <dbReference type="NCBI Taxonomy" id="408172"/>
    <lineage>
        <taxon>unclassified sequences</taxon>
        <taxon>metagenomes</taxon>
        <taxon>ecological metagenomes</taxon>
    </lineage>
</organism>
<evidence type="ECO:0000256" key="3">
    <source>
        <dbReference type="ARBA" id="ARBA00022452"/>
    </source>
</evidence>
<feature type="coiled-coil region" evidence="7">
    <location>
        <begin position="243"/>
        <end position="279"/>
    </location>
</feature>
<dbReference type="EMBL" id="UINC01003748">
    <property type="protein sequence ID" value="SVA08926.1"/>
    <property type="molecule type" value="Genomic_DNA"/>
</dbReference>
<evidence type="ECO:0000256" key="4">
    <source>
        <dbReference type="ARBA" id="ARBA00022692"/>
    </source>
</evidence>
<dbReference type="InterPro" id="IPR051906">
    <property type="entry name" value="TolC-like"/>
</dbReference>
<protein>
    <submittedName>
        <fullName evidence="8">Uncharacterized protein</fullName>
    </submittedName>
</protein>
<evidence type="ECO:0000256" key="5">
    <source>
        <dbReference type="ARBA" id="ARBA00023136"/>
    </source>
</evidence>
<keyword evidence="4" id="KW-0812">Transmembrane</keyword>
<evidence type="ECO:0000256" key="6">
    <source>
        <dbReference type="ARBA" id="ARBA00023237"/>
    </source>
</evidence>
<evidence type="ECO:0000256" key="7">
    <source>
        <dbReference type="SAM" id="Coils"/>
    </source>
</evidence>
<keyword evidence="2" id="KW-0813">Transport</keyword>
<keyword evidence="7" id="KW-0175">Coiled coil</keyword>
<dbReference type="AlphaFoldDB" id="A0A381SY75"/>
<dbReference type="GO" id="GO:0015562">
    <property type="term" value="F:efflux transmembrane transporter activity"/>
    <property type="evidence" value="ECO:0007669"/>
    <property type="project" value="InterPro"/>
</dbReference>
<gene>
    <name evidence="8" type="ORF">METZ01_LOCUS61780</name>
</gene>
<dbReference type="Gene3D" id="1.20.1600.10">
    <property type="entry name" value="Outer membrane efflux proteins (OEP)"/>
    <property type="match status" value="1"/>
</dbReference>
<feature type="coiled-coil region" evidence="7">
    <location>
        <begin position="188"/>
        <end position="215"/>
    </location>
</feature>
<sequence>MANKVENPKRRFMKSFHYTINNCIMLCMSLCSCLVGQQPIEILDQYIQTALDNNSAVKHSFSVWKSEESKIATAKGLPNPTVSFGYFLENVETAAGPQEYKIGLNQKIPFFGKRTHTSRIQSAQSKKAYYLYQKRQLVIIDKVRSTWLDTYYLSKLTDLTQQNFDLVKNWDSVIRSKYITSRTSHPDLVKTQIELIQLEDDLRSLENRKKPILEKFRSLLNQDSLAEIVVPDSLTAVVSPIEREILIQKMEKSNSDLKMAEVEIEKRKLQVKLSKLNRMPDVAIGVEKIGTGEKVGSPFSGKDPLVAKVSLDLPIWFGKNKSTIQSASYGKNAAEDHFNTTRNELEVQLEKVIYDLEESSRQIQLYRDLLIPKGLESLGVTEIAYRTDKIDFIALVDAQRRLLQFQMKYEKAVVDYLKAQSRLSLLTGELL</sequence>
<dbReference type="GO" id="GO:1990281">
    <property type="term" value="C:efflux pump complex"/>
    <property type="evidence" value="ECO:0007669"/>
    <property type="project" value="TreeGrafter"/>
</dbReference>
<comment type="subcellular location">
    <subcellularLocation>
        <location evidence="1">Cell outer membrane</location>
    </subcellularLocation>
</comment>
<evidence type="ECO:0000313" key="8">
    <source>
        <dbReference type="EMBL" id="SVA08926.1"/>
    </source>
</evidence>
<keyword evidence="5" id="KW-0472">Membrane</keyword>
<name>A0A381SY75_9ZZZZ</name>
<dbReference type="PANTHER" id="PTHR30026:SF20">
    <property type="entry name" value="OUTER MEMBRANE PROTEIN TOLC"/>
    <property type="match status" value="1"/>
</dbReference>
<dbReference type="GO" id="GO:0009279">
    <property type="term" value="C:cell outer membrane"/>
    <property type="evidence" value="ECO:0007669"/>
    <property type="project" value="UniProtKB-SubCell"/>
</dbReference>
<dbReference type="SUPFAM" id="SSF56954">
    <property type="entry name" value="Outer membrane efflux proteins (OEP)"/>
    <property type="match status" value="1"/>
</dbReference>
<dbReference type="InterPro" id="IPR003423">
    <property type="entry name" value="OMP_efflux"/>
</dbReference>
<keyword evidence="3" id="KW-1134">Transmembrane beta strand</keyword>
<evidence type="ECO:0000256" key="2">
    <source>
        <dbReference type="ARBA" id="ARBA00022448"/>
    </source>
</evidence>
<evidence type="ECO:0000256" key="1">
    <source>
        <dbReference type="ARBA" id="ARBA00004442"/>
    </source>
</evidence>
<accession>A0A381SY75</accession>
<reference evidence="8" key="1">
    <citation type="submission" date="2018-05" db="EMBL/GenBank/DDBJ databases">
        <authorList>
            <person name="Lanie J.A."/>
            <person name="Ng W.-L."/>
            <person name="Kazmierczak K.M."/>
            <person name="Andrzejewski T.M."/>
            <person name="Davidsen T.M."/>
            <person name="Wayne K.J."/>
            <person name="Tettelin H."/>
            <person name="Glass J.I."/>
            <person name="Rusch D."/>
            <person name="Podicherti R."/>
            <person name="Tsui H.-C.T."/>
            <person name="Winkler M.E."/>
        </authorList>
    </citation>
    <scope>NUCLEOTIDE SEQUENCE</scope>
</reference>
<dbReference type="PROSITE" id="PS51257">
    <property type="entry name" value="PROKAR_LIPOPROTEIN"/>
    <property type="match status" value="1"/>
</dbReference>